<evidence type="ECO:0000256" key="4">
    <source>
        <dbReference type="ARBA" id="ARBA00023172"/>
    </source>
</evidence>
<accession>W4N662</accession>
<dbReference type="InterPro" id="IPR004107">
    <property type="entry name" value="Integrase_SAM-like_N"/>
</dbReference>
<evidence type="ECO:0000313" key="6">
    <source>
        <dbReference type="EMBL" id="ETY70522.1"/>
    </source>
</evidence>
<dbReference type="Proteomes" id="UP000019155">
    <property type="component" value="Unassembled WGS sequence"/>
</dbReference>
<evidence type="ECO:0000313" key="7">
    <source>
        <dbReference type="Proteomes" id="UP000019155"/>
    </source>
</evidence>
<comment type="caution">
    <text evidence="6">The sequence shown here is derived from an EMBL/GenBank/DDBJ whole genome shotgun (WGS) entry which is preliminary data.</text>
</comment>
<dbReference type="OrthoDB" id="1822491at2"/>
<evidence type="ECO:0000259" key="5">
    <source>
        <dbReference type="PROSITE" id="PS51898"/>
    </source>
</evidence>
<proteinExistence type="inferred from homology"/>
<keyword evidence="2" id="KW-0229">DNA integration</keyword>
<dbReference type="Gene3D" id="1.10.150.130">
    <property type="match status" value="1"/>
</dbReference>
<dbReference type="RefSeq" id="WP_034876130.1">
    <property type="nucleotide sequence ID" value="NZ_AZMV01000007.1"/>
</dbReference>
<keyword evidence="4" id="KW-0233">DNA recombination</keyword>
<name>W4N662_9BIFI</name>
<dbReference type="Gene3D" id="1.10.443.10">
    <property type="entry name" value="Intergrase catalytic core"/>
    <property type="match status" value="1"/>
</dbReference>
<protein>
    <submittedName>
        <fullName evidence="6">Phage integrase</fullName>
    </submittedName>
</protein>
<dbReference type="EMBL" id="AZMV01000007">
    <property type="protein sequence ID" value="ETY70522.1"/>
    <property type="molecule type" value="Genomic_DNA"/>
</dbReference>
<dbReference type="Pfam" id="PF14659">
    <property type="entry name" value="Phage_int_SAM_3"/>
    <property type="match status" value="1"/>
</dbReference>
<evidence type="ECO:0000256" key="3">
    <source>
        <dbReference type="ARBA" id="ARBA00023125"/>
    </source>
</evidence>
<keyword evidence="7" id="KW-1185">Reference proteome</keyword>
<dbReference type="PATRIC" id="fig|1435051.3.peg.1352"/>
<keyword evidence="3" id="KW-0238">DNA-binding</keyword>
<dbReference type="eggNOG" id="COG0582">
    <property type="taxonomic scope" value="Bacteria"/>
</dbReference>
<sequence>MASIHKRTLKDGSVRYYVMWRDPAHKQRKFGNWRRKSEAAAYKIQVEQGLHTGTYVDPKAGEITVDELASTWLTGKAGTVKRKYYMDLQTAYRLHVQPAWGLRPINGIRHSEVQTWVSQMSQGDTAAMNNAKSASEKCKFKPKSASVVQRAFGVLKGILEMARDDGLIVRLPTEKIMLPRKVPKKRTYLTAEQLVALSKVSGRHGALVLTLGFCGLRWGEAAALRVEDVSVDERRLRIRRNWVRAGREMIETEPKTWERRDVPVPEYVMAAIQKEIQGKGPDDLVFTDAGGGRIHEQSASVHPKDADAQQWFGNELRDAGVPVLTCHDLRHTAASIAVHSGANVKALQRMLGHKSAAMTLDRYADLFDKDLDTVSDAVGREIAKALR</sequence>
<dbReference type="PROSITE" id="PS51898">
    <property type="entry name" value="TYR_RECOMBINASE"/>
    <property type="match status" value="1"/>
</dbReference>
<dbReference type="InterPro" id="IPR050090">
    <property type="entry name" value="Tyrosine_recombinase_XerCD"/>
</dbReference>
<reference evidence="6 7" key="1">
    <citation type="journal article" date="2014" name="Genome Announc.">
        <title>The Genome Sequence of Bifidobacterium moukalabense DSM 27321 Highlights the Close Phylogenetic Relatedness with the Bifidobacterium dentium Taxon.</title>
        <authorList>
            <person name="Lugli G.A."/>
            <person name="Duranti S."/>
            <person name="Milani C."/>
            <person name="Turroni F."/>
            <person name="Viappiani A."/>
            <person name="Mangifesta M."/>
            <person name="van Sinderen D."/>
            <person name="Ventura M."/>
        </authorList>
    </citation>
    <scope>NUCLEOTIDE SEQUENCE [LARGE SCALE GENOMIC DNA]</scope>
    <source>
        <strain evidence="6 7">DSM 27321</strain>
    </source>
</reference>
<dbReference type="InterPro" id="IPR002104">
    <property type="entry name" value="Integrase_catalytic"/>
</dbReference>
<feature type="domain" description="Tyr recombinase" evidence="5">
    <location>
        <begin position="184"/>
        <end position="376"/>
    </location>
</feature>
<dbReference type="InterPro" id="IPR010998">
    <property type="entry name" value="Integrase_recombinase_N"/>
</dbReference>
<dbReference type="PANTHER" id="PTHR30349:SF64">
    <property type="entry name" value="PROPHAGE INTEGRASE INTD-RELATED"/>
    <property type="match status" value="1"/>
</dbReference>
<dbReference type="InterPro" id="IPR011010">
    <property type="entry name" value="DNA_brk_join_enz"/>
</dbReference>
<dbReference type="InterPro" id="IPR013762">
    <property type="entry name" value="Integrase-like_cat_sf"/>
</dbReference>
<organism evidence="6 7">
    <name type="scientific">Bifidobacterium moukalabense DSM 27321</name>
    <dbReference type="NCBI Taxonomy" id="1435051"/>
    <lineage>
        <taxon>Bacteria</taxon>
        <taxon>Bacillati</taxon>
        <taxon>Actinomycetota</taxon>
        <taxon>Actinomycetes</taxon>
        <taxon>Bifidobacteriales</taxon>
        <taxon>Bifidobacteriaceae</taxon>
        <taxon>Bifidobacterium</taxon>
    </lineage>
</organism>
<evidence type="ECO:0000256" key="2">
    <source>
        <dbReference type="ARBA" id="ARBA00022908"/>
    </source>
</evidence>
<dbReference type="GO" id="GO:0006310">
    <property type="term" value="P:DNA recombination"/>
    <property type="evidence" value="ECO:0007669"/>
    <property type="project" value="UniProtKB-KW"/>
</dbReference>
<dbReference type="Pfam" id="PF00589">
    <property type="entry name" value="Phage_integrase"/>
    <property type="match status" value="1"/>
</dbReference>
<evidence type="ECO:0000256" key="1">
    <source>
        <dbReference type="ARBA" id="ARBA00008857"/>
    </source>
</evidence>
<dbReference type="GO" id="GO:0015074">
    <property type="term" value="P:DNA integration"/>
    <property type="evidence" value="ECO:0007669"/>
    <property type="project" value="UniProtKB-KW"/>
</dbReference>
<dbReference type="GeneID" id="97502240"/>
<comment type="similarity">
    <text evidence="1">Belongs to the 'phage' integrase family.</text>
</comment>
<dbReference type="SUPFAM" id="SSF56349">
    <property type="entry name" value="DNA breaking-rejoining enzymes"/>
    <property type="match status" value="1"/>
</dbReference>
<dbReference type="PANTHER" id="PTHR30349">
    <property type="entry name" value="PHAGE INTEGRASE-RELATED"/>
    <property type="match status" value="1"/>
</dbReference>
<gene>
    <name evidence="6" type="ORF">BMOU_1374</name>
</gene>
<dbReference type="STRING" id="1435051.BMOU_1374"/>
<dbReference type="GO" id="GO:0003677">
    <property type="term" value="F:DNA binding"/>
    <property type="evidence" value="ECO:0007669"/>
    <property type="project" value="UniProtKB-KW"/>
</dbReference>
<dbReference type="CDD" id="cd01189">
    <property type="entry name" value="INT_ICEBs1_C_like"/>
    <property type="match status" value="1"/>
</dbReference>
<dbReference type="AlphaFoldDB" id="W4N662"/>